<keyword evidence="2" id="KW-0479">Metal-binding</keyword>
<dbReference type="OrthoDB" id="3862662at2759"/>
<evidence type="ECO:0000256" key="3">
    <source>
        <dbReference type="ARBA" id="ARBA00023015"/>
    </source>
</evidence>
<comment type="subcellular location">
    <subcellularLocation>
        <location evidence="1">Nucleus</location>
    </subcellularLocation>
</comment>
<reference evidence="7 8" key="1">
    <citation type="journal article" date="2016" name="Nat. Commun.">
        <title>Ectomycorrhizal ecology is imprinted in the genome of the dominant symbiotic fungus Cenococcum geophilum.</title>
        <authorList>
            <consortium name="DOE Joint Genome Institute"/>
            <person name="Peter M."/>
            <person name="Kohler A."/>
            <person name="Ohm R.A."/>
            <person name="Kuo A."/>
            <person name="Krutzmann J."/>
            <person name="Morin E."/>
            <person name="Arend M."/>
            <person name="Barry K.W."/>
            <person name="Binder M."/>
            <person name="Choi C."/>
            <person name="Clum A."/>
            <person name="Copeland A."/>
            <person name="Grisel N."/>
            <person name="Haridas S."/>
            <person name="Kipfer T."/>
            <person name="LaButti K."/>
            <person name="Lindquist E."/>
            <person name="Lipzen A."/>
            <person name="Maire R."/>
            <person name="Meier B."/>
            <person name="Mihaltcheva S."/>
            <person name="Molinier V."/>
            <person name="Murat C."/>
            <person name="Poggeler S."/>
            <person name="Quandt C.A."/>
            <person name="Sperisen C."/>
            <person name="Tritt A."/>
            <person name="Tisserant E."/>
            <person name="Crous P.W."/>
            <person name="Henrissat B."/>
            <person name="Nehls U."/>
            <person name="Egli S."/>
            <person name="Spatafora J.W."/>
            <person name="Grigoriev I.V."/>
            <person name="Martin F.M."/>
        </authorList>
    </citation>
    <scope>NUCLEOTIDE SEQUENCE [LARGE SCALE GENOMIC DNA]</scope>
    <source>
        <strain evidence="7 8">CBS 207.34</strain>
    </source>
</reference>
<evidence type="ECO:0000259" key="6">
    <source>
        <dbReference type="PROSITE" id="PS50048"/>
    </source>
</evidence>
<dbReference type="PANTHER" id="PTHR47338">
    <property type="entry name" value="ZN(II)2CYS6 TRANSCRIPTION FACTOR (EUROFUNG)-RELATED"/>
    <property type="match status" value="1"/>
</dbReference>
<organism evidence="7 8">
    <name type="scientific">Glonium stellatum</name>
    <dbReference type="NCBI Taxonomy" id="574774"/>
    <lineage>
        <taxon>Eukaryota</taxon>
        <taxon>Fungi</taxon>
        <taxon>Dikarya</taxon>
        <taxon>Ascomycota</taxon>
        <taxon>Pezizomycotina</taxon>
        <taxon>Dothideomycetes</taxon>
        <taxon>Pleosporomycetidae</taxon>
        <taxon>Gloniales</taxon>
        <taxon>Gloniaceae</taxon>
        <taxon>Glonium</taxon>
    </lineage>
</organism>
<dbReference type="CDD" id="cd00067">
    <property type="entry name" value="GAL4"/>
    <property type="match status" value="1"/>
</dbReference>
<sequence>MTTAGPSTASNACAFCRKRKRSCDRLFPKCSTCTSEHGSSGPPLLRSTRQTPSFPTVYFLDHQVFRYGDVQIPKVNFTILPFIIENIGDPQTVARLYLERVHWWMPIISKKRLHDHVINPLASPGAETPLLLLAMKILMWKPSEQLHSADSKTPVYIAVKHACMEAATAGVLTLQLLQTQILLAIYELGHAIYPAAYLSVGQCARYGLALGVDKSIEMGMLARMCQAAYLLGRVHRYNMNLPNDEPDHQAEKWQLDRTLRSLLNLTYVEGQIRRMAVCAQTGICYSALIALYDPGSSRADPEHARFAMDLLKPVADSMSWDSEIFLSGTLVSVEDASPLLLYWAYQAATIYSRLLGRYGSEALQPLGRMKDKLQIMSHRWRAGGTYPI</sequence>
<keyword evidence="5" id="KW-0539">Nucleus</keyword>
<protein>
    <recommendedName>
        <fullName evidence="6">Zn(2)-C6 fungal-type domain-containing protein</fullName>
    </recommendedName>
</protein>
<evidence type="ECO:0000256" key="1">
    <source>
        <dbReference type="ARBA" id="ARBA00004123"/>
    </source>
</evidence>
<dbReference type="AlphaFoldDB" id="A0A8E2F139"/>
<dbReference type="PROSITE" id="PS50048">
    <property type="entry name" value="ZN2_CY6_FUNGAL_2"/>
    <property type="match status" value="1"/>
</dbReference>
<keyword evidence="8" id="KW-1185">Reference proteome</keyword>
<dbReference type="EMBL" id="KV749640">
    <property type="protein sequence ID" value="OCL08529.1"/>
    <property type="molecule type" value="Genomic_DNA"/>
</dbReference>
<dbReference type="PANTHER" id="PTHR47338:SF20">
    <property type="entry name" value="ZN(II)2CYS6 TRANSCRIPTION FACTOR (EUROFUNG)"/>
    <property type="match status" value="1"/>
</dbReference>
<keyword evidence="4" id="KW-0804">Transcription</keyword>
<dbReference type="InterPro" id="IPR050815">
    <property type="entry name" value="TF_fung"/>
</dbReference>
<dbReference type="InterPro" id="IPR001138">
    <property type="entry name" value="Zn2Cys6_DnaBD"/>
</dbReference>
<dbReference type="GO" id="GO:0008270">
    <property type="term" value="F:zinc ion binding"/>
    <property type="evidence" value="ECO:0007669"/>
    <property type="project" value="InterPro"/>
</dbReference>
<dbReference type="GO" id="GO:0005634">
    <property type="term" value="C:nucleus"/>
    <property type="evidence" value="ECO:0007669"/>
    <property type="project" value="UniProtKB-SubCell"/>
</dbReference>
<dbReference type="Proteomes" id="UP000250140">
    <property type="component" value="Unassembled WGS sequence"/>
</dbReference>
<dbReference type="Gene3D" id="4.10.240.10">
    <property type="entry name" value="Zn(2)-C6 fungal-type DNA-binding domain"/>
    <property type="match status" value="1"/>
</dbReference>
<feature type="domain" description="Zn(2)-C6 fungal-type" evidence="6">
    <location>
        <begin position="12"/>
        <end position="33"/>
    </location>
</feature>
<name>A0A8E2F139_9PEZI</name>
<evidence type="ECO:0000313" key="7">
    <source>
        <dbReference type="EMBL" id="OCL08529.1"/>
    </source>
</evidence>
<gene>
    <name evidence="7" type="ORF">AOQ84DRAFT_340229</name>
</gene>
<keyword evidence="3" id="KW-0805">Transcription regulation</keyword>
<dbReference type="InterPro" id="IPR036864">
    <property type="entry name" value="Zn2-C6_fun-type_DNA-bd_sf"/>
</dbReference>
<evidence type="ECO:0000256" key="4">
    <source>
        <dbReference type="ARBA" id="ARBA00023163"/>
    </source>
</evidence>
<dbReference type="GO" id="GO:0000981">
    <property type="term" value="F:DNA-binding transcription factor activity, RNA polymerase II-specific"/>
    <property type="evidence" value="ECO:0007669"/>
    <property type="project" value="InterPro"/>
</dbReference>
<evidence type="ECO:0000313" key="8">
    <source>
        <dbReference type="Proteomes" id="UP000250140"/>
    </source>
</evidence>
<proteinExistence type="predicted"/>
<dbReference type="SUPFAM" id="SSF57701">
    <property type="entry name" value="Zn2/Cys6 DNA-binding domain"/>
    <property type="match status" value="1"/>
</dbReference>
<accession>A0A8E2F139</accession>
<evidence type="ECO:0000256" key="5">
    <source>
        <dbReference type="ARBA" id="ARBA00023242"/>
    </source>
</evidence>
<dbReference type="Pfam" id="PF00172">
    <property type="entry name" value="Zn_clus"/>
    <property type="match status" value="1"/>
</dbReference>
<evidence type="ECO:0000256" key="2">
    <source>
        <dbReference type="ARBA" id="ARBA00022723"/>
    </source>
</evidence>